<sequence length="297" mass="31670">MDGYPETTCLEAIYADELPAVPPLGLGGLGGPPFEAAEIDLPERSLLALYTDGLIEARDHDIEAGLTRLCRTLAQSSASLEATCDTVLEALLPADRPHDDVAHGYLIEDDRRFHLGPGAFTVAAHANKLAALSLDHRFLAELSQLLRCTVLVGVRVGDALVYADHAGQESPSLTFVARTHARRPLFTTAAGKTLLAGVPDEEMYRLLELAGAEQAGEVRQFLAELPEIRSRRLAFNRGVTFKDAFAVATPLLASDGSPTAAITSAVDPAEADRLDDAGEELKKAVAVLGPRYGLDHA</sequence>
<dbReference type="PANTHER" id="PTHR30136:SF35">
    <property type="entry name" value="HTH-TYPE TRANSCRIPTIONAL REGULATOR RV1719"/>
    <property type="match status" value="1"/>
</dbReference>
<dbReference type="InterPro" id="IPR001932">
    <property type="entry name" value="PPM-type_phosphatase-like_dom"/>
</dbReference>
<dbReference type="InterPro" id="IPR029016">
    <property type="entry name" value="GAF-like_dom_sf"/>
</dbReference>
<organism evidence="2 3">
    <name type="scientific">Streptomyces mirabilis</name>
    <dbReference type="NCBI Taxonomy" id="68239"/>
    <lineage>
        <taxon>Bacteria</taxon>
        <taxon>Bacillati</taxon>
        <taxon>Actinomycetota</taxon>
        <taxon>Actinomycetes</taxon>
        <taxon>Kitasatosporales</taxon>
        <taxon>Streptomycetaceae</taxon>
        <taxon>Streptomyces</taxon>
    </lineage>
</organism>
<dbReference type="Pfam" id="PF01614">
    <property type="entry name" value="IclR_C"/>
    <property type="match status" value="1"/>
</dbReference>
<dbReference type="AlphaFoldDB" id="A0A1I2VXP3"/>
<evidence type="ECO:0000313" key="2">
    <source>
        <dbReference type="EMBL" id="SFG93988.1"/>
    </source>
</evidence>
<dbReference type="GO" id="GO:0045892">
    <property type="term" value="P:negative regulation of DNA-templated transcription"/>
    <property type="evidence" value="ECO:0007669"/>
    <property type="project" value="TreeGrafter"/>
</dbReference>
<dbReference type="Gene3D" id="3.30.450.40">
    <property type="match status" value="1"/>
</dbReference>
<dbReference type="PANTHER" id="PTHR30136">
    <property type="entry name" value="HELIX-TURN-HELIX TRANSCRIPTIONAL REGULATOR, ICLR FAMILY"/>
    <property type="match status" value="1"/>
</dbReference>
<dbReference type="GO" id="GO:0003677">
    <property type="term" value="F:DNA binding"/>
    <property type="evidence" value="ECO:0007669"/>
    <property type="project" value="TreeGrafter"/>
</dbReference>
<reference evidence="2 3" key="1">
    <citation type="submission" date="2016-10" db="EMBL/GenBank/DDBJ databases">
        <authorList>
            <person name="de Groot N.N."/>
        </authorList>
    </citation>
    <scope>NUCLEOTIDE SEQUENCE [LARGE SCALE GENOMIC DNA]</scope>
    <source>
        <strain evidence="2 3">OK461</strain>
    </source>
</reference>
<dbReference type="InterPro" id="IPR014757">
    <property type="entry name" value="Tscrpt_reg_IclR_C"/>
</dbReference>
<dbReference type="RefSeq" id="WP_218171617.1">
    <property type="nucleotide sequence ID" value="NZ_FONR01000034.1"/>
</dbReference>
<name>A0A1I2VXP3_9ACTN</name>
<accession>A0A1I2VXP3</accession>
<evidence type="ECO:0000313" key="3">
    <source>
        <dbReference type="Proteomes" id="UP000181942"/>
    </source>
</evidence>
<dbReference type="GO" id="GO:0003700">
    <property type="term" value="F:DNA-binding transcription factor activity"/>
    <property type="evidence" value="ECO:0007669"/>
    <property type="project" value="TreeGrafter"/>
</dbReference>
<gene>
    <name evidence="2" type="ORF">SAMN02787118_13417</name>
</gene>
<dbReference type="PROSITE" id="PS51078">
    <property type="entry name" value="ICLR_ED"/>
    <property type="match status" value="1"/>
</dbReference>
<dbReference type="SUPFAM" id="SSF55781">
    <property type="entry name" value="GAF domain-like"/>
    <property type="match status" value="1"/>
</dbReference>
<dbReference type="EMBL" id="FONR01000034">
    <property type="protein sequence ID" value="SFG93988.1"/>
    <property type="molecule type" value="Genomic_DNA"/>
</dbReference>
<dbReference type="Proteomes" id="UP000181942">
    <property type="component" value="Unassembled WGS sequence"/>
</dbReference>
<proteinExistence type="predicted"/>
<dbReference type="Pfam" id="PF07228">
    <property type="entry name" value="SpoIIE"/>
    <property type="match status" value="1"/>
</dbReference>
<evidence type="ECO:0000259" key="1">
    <source>
        <dbReference type="PROSITE" id="PS51078"/>
    </source>
</evidence>
<feature type="domain" description="IclR-ED" evidence="1">
    <location>
        <begin position="111"/>
        <end position="294"/>
    </location>
</feature>
<dbReference type="InterPro" id="IPR036457">
    <property type="entry name" value="PPM-type-like_dom_sf"/>
</dbReference>
<dbReference type="Gene3D" id="3.60.40.10">
    <property type="entry name" value="PPM-type phosphatase domain"/>
    <property type="match status" value="1"/>
</dbReference>
<dbReference type="InterPro" id="IPR050707">
    <property type="entry name" value="HTH_MetabolicPath_Reg"/>
</dbReference>
<protein>
    <submittedName>
        <fullName evidence="2">Transcriptional regulator, IclR family</fullName>
    </submittedName>
</protein>